<dbReference type="AlphaFoldDB" id="A0A382Z6K0"/>
<accession>A0A382Z6K0</accession>
<dbReference type="InterPro" id="IPR013783">
    <property type="entry name" value="Ig-like_fold"/>
</dbReference>
<dbReference type="SUPFAM" id="SSF81296">
    <property type="entry name" value="E set domains"/>
    <property type="match status" value="1"/>
</dbReference>
<protein>
    <recommendedName>
        <fullName evidence="1">Sulphur oxidation protein SoxZ domain-containing protein</fullName>
    </recommendedName>
</protein>
<evidence type="ECO:0000313" key="2">
    <source>
        <dbReference type="EMBL" id="SVD91126.1"/>
    </source>
</evidence>
<evidence type="ECO:0000259" key="1">
    <source>
        <dbReference type="Pfam" id="PF08770"/>
    </source>
</evidence>
<feature type="domain" description="Sulphur oxidation protein SoxZ" evidence="1">
    <location>
        <begin position="8"/>
        <end position="56"/>
    </location>
</feature>
<sequence>MARKPRVKVPSSAKKGDVIQIKTLAPHKMETGQRKNKKGKKIPRFIINKLEVTFNG</sequence>
<proteinExistence type="predicted"/>
<dbReference type="EMBL" id="UINC01181429">
    <property type="protein sequence ID" value="SVD91126.1"/>
    <property type="molecule type" value="Genomic_DNA"/>
</dbReference>
<dbReference type="InterPro" id="IPR014880">
    <property type="entry name" value="SoxZ_dom"/>
</dbReference>
<feature type="non-terminal residue" evidence="2">
    <location>
        <position position="56"/>
    </location>
</feature>
<dbReference type="InterPro" id="IPR014756">
    <property type="entry name" value="Ig_E-set"/>
</dbReference>
<dbReference type="Pfam" id="PF08770">
    <property type="entry name" value="SoxZ"/>
    <property type="match status" value="1"/>
</dbReference>
<gene>
    <name evidence="2" type="ORF">METZ01_LOCUS443980</name>
</gene>
<reference evidence="2" key="1">
    <citation type="submission" date="2018-05" db="EMBL/GenBank/DDBJ databases">
        <authorList>
            <person name="Lanie J.A."/>
            <person name="Ng W.-L."/>
            <person name="Kazmierczak K.M."/>
            <person name="Andrzejewski T.M."/>
            <person name="Davidsen T.M."/>
            <person name="Wayne K.J."/>
            <person name="Tettelin H."/>
            <person name="Glass J.I."/>
            <person name="Rusch D."/>
            <person name="Podicherti R."/>
            <person name="Tsui H.-C.T."/>
            <person name="Winkler M.E."/>
        </authorList>
    </citation>
    <scope>NUCLEOTIDE SEQUENCE</scope>
</reference>
<name>A0A382Z6K0_9ZZZZ</name>
<organism evidence="2">
    <name type="scientific">marine metagenome</name>
    <dbReference type="NCBI Taxonomy" id="408172"/>
    <lineage>
        <taxon>unclassified sequences</taxon>
        <taxon>metagenomes</taxon>
        <taxon>ecological metagenomes</taxon>
    </lineage>
</organism>
<dbReference type="Gene3D" id="2.60.40.10">
    <property type="entry name" value="Immunoglobulins"/>
    <property type="match status" value="1"/>
</dbReference>